<dbReference type="Gene3D" id="1.10.238.10">
    <property type="entry name" value="EF-hand"/>
    <property type="match status" value="1"/>
</dbReference>
<keyword evidence="3" id="KW-0106">Calcium</keyword>
<comment type="subunit">
    <text evidence="3">Homodimer. Interacts with CIPK.</text>
</comment>
<comment type="function">
    <text evidence="3">Acts as a calcium sensor. CBL proteins interact with CIPK serine-threonine protein kinases. Binding of a CBL protein to the regulatory NAF domain of a CIPK protein lead to the activation of the kinase in a calcium-dependent manner.</text>
</comment>
<reference evidence="6 7" key="1">
    <citation type="submission" date="2025-05" db="UniProtKB">
        <authorList>
            <consortium name="RefSeq"/>
        </authorList>
    </citation>
    <scope>IDENTIFICATION</scope>
    <source>
        <tissue evidence="6 7">Leaves</tissue>
    </source>
</reference>
<dbReference type="PANTHER" id="PTHR23056:SF116">
    <property type="entry name" value="CALCINEURIN B-LIKE PROTEIN 3-RELATED"/>
    <property type="match status" value="1"/>
</dbReference>
<evidence type="ECO:0000259" key="4">
    <source>
        <dbReference type="PROSITE" id="PS50222"/>
    </source>
</evidence>
<dbReference type="PANTHER" id="PTHR23056">
    <property type="entry name" value="CALCINEURIN B"/>
    <property type="match status" value="1"/>
</dbReference>
<evidence type="ECO:0000256" key="2">
    <source>
        <dbReference type="ARBA" id="ARBA00023774"/>
    </source>
</evidence>
<name>A0ABM4W5F8_COFAR</name>
<keyword evidence="5" id="KW-1185">Reference proteome</keyword>
<gene>
    <name evidence="6 7" type="primary">LOC113716191</name>
</gene>
<protein>
    <recommendedName>
        <fullName evidence="3">Calcineurin B-like protein</fullName>
    </recommendedName>
</protein>
<dbReference type="SUPFAM" id="SSF47473">
    <property type="entry name" value="EF-hand"/>
    <property type="match status" value="1"/>
</dbReference>
<comment type="subcellular location">
    <subcellularLocation>
        <location evidence="3">Membrane</location>
    </subcellularLocation>
</comment>
<evidence type="ECO:0000256" key="3">
    <source>
        <dbReference type="RuleBase" id="RU369080"/>
    </source>
</evidence>
<dbReference type="Proteomes" id="UP001652660">
    <property type="component" value="Chromosome 11c"/>
</dbReference>
<proteinExistence type="inferred from homology"/>
<dbReference type="RefSeq" id="XP_071927014.1">
    <property type="nucleotide sequence ID" value="XM_072070913.1"/>
</dbReference>
<dbReference type="InterPro" id="IPR011992">
    <property type="entry name" value="EF-hand-dom_pair"/>
</dbReference>
<evidence type="ECO:0000313" key="6">
    <source>
        <dbReference type="RefSeq" id="XP_071927013.1"/>
    </source>
</evidence>
<organism evidence="5 7">
    <name type="scientific">Coffea arabica</name>
    <name type="common">Arabian coffee</name>
    <dbReference type="NCBI Taxonomy" id="13443"/>
    <lineage>
        <taxon>Eukaryota</taxon>
        <taxon>Viridiplantae</taxon>
        <taxon>Streptophyta</taxon>
        <taxon>Embryophyta</taxon>
        <taxon>Tracheophyta</taxon>
        <taxon>Spermatophyta</taxon>
        <taxon>Magnoliopsida</taxon>
        <taxon>eudicotyledons</taxon>
        <taxon>Gunneridae</taxon>
        <taxon>Pentapetalae</taxon>
        <taxon>asterids</taxon>
        <taxon>lamiids</taxon>
        <taxon>Gentianales</taxon>
        <taxon>Rubiaceae</taxon>
        <taxon>Ixoroideae</taxon>
        <taxon>Gardenieae complex</taxon>
        <taxon>Bertiereae - Coffeeae clade</taxon>
        <taxon>Coffeeae</taxon>
        <taxon>Coffea</taxon>
    </lineage>
</organism>
<keyword evidence="1 3" id="KW-0677">Repeat</keyword>
<sequence length="132" mass="15066">MLRCLDGVKHLLAVVVNCCDSEIYKQPRGLENPEALARETISAVSVSEIEALYELFKKISSAVIDDRLINKEEFQLALFKTNKKESLFADRVFDLFDTKHNGILDFEEFARSLSVFHPNAPIDDKIECFALR</sequence>
<keyword evidence="3" id="KW-0479">Metal-binding</keyword>
<dbReference type="InterPro" id="IPR002048">
    <property type="entry name" value="EF_hand_dom"/>
</dbReference>
<dbReference type="RefSeq" id="XP_071927013.1">
    <property type="nucleotide sequence ID" value="XM_072070912.1"/>
</dbReference>
<dbReference type="InterPro" id="IPR045198">
    <property type="entry name" value="CNBL1-10"/>
</dbReference>
<dbReference type="PROSITE" id="PS50222">
    <property type="entry name" value="EF_HAND_2"/>
    <property type="match status" value="1"/>
</dbReference>
<evidence type="ECO:0000256" key="1">
    <source>
        <dbReference type="ARBA" id="ARBA00022737"/>
    </source>
</evidence>
<dbReference type="GeneID" id="113716191"/>
<accession>A0ABM4W5F8</accession>
<keyword evidence="3" id="KW-0472">Membrane</keyword>
<evidence type="ECO:0000313" key="5">
    <source>
        <dbReference type="Proteomes" id="UP001652660"/>
    </source>
</evidence>
<feature type="domain" description="EF-hand" evidence="4">
    <location>
        <begin position="84"/>
        <end position="119"/>
    </location>
</feature>
<comment type="similarity">
    <text evidence="2 3">Belongs to the calcineurin regulatory subunit family.</text>
</comment>
<evidence type="ECO:0000313" key="7">
    <source>
        <dbReference type="RefSeq" id="XP_071927014.1"/>
    </source>
</evidence>